<feature type="domain" description="CD-NTase-associated protein 15" evidence="2">
    <location>
        <begin position="72"/>
        <end position="194"/>
    </location>
</feature>
<dbReference type="InterPro" id="IPR041208">
    <property type="entry name" value="Cap15"/>
</dbReference>
<dbReference type="RefSeq" id="WP_107247034.1">
    <property type="nucleotide sequence ID" value="NZ_PYMJ01000090.1"/>
</dbReference>
<keyword evidence="4" id="KW-1185">Reference proteome</keyword>
<evidence type="ECO:0000313" key="4">
    <source>
        <dbReference type="Proteomes" id="UP000240987"/>
    </source>
</evidence>
<reference evidence="3 4" key="1">
    <citation type="submission" date="2018-01" db="EMBL/GenBank/DDBJ databases">
        <title>Whole genome sequencing of Histamine producing bacteria.</title>
        <authorList>
            <person name="Butler K."/>
        </authorList>
    </citation>
    <scope>NUCLEOTIDE SEQUENCE [LARGE SCALE GENOMIC DNA]</scope>
    <source>
        <strain evidence="3 4">JCM 12947</strain>
    </source>
</reference>
<keyword evidence="1" id="KW-1133">Transmembrane helix</keyword>
<keyword evidence="1" id="KW-0812">Transmembrane</keyword>
<protein>
    <recommendedName>
        <fullName evidence="2">CD-NTase-associated protein 15 domain-containing protein</fullName>
    </recommendedName>
</protein>
<dbReference type="AlphaFoldDB" id="A0A2T3J5P5"/>
<comment type="caution">
    <text evidence="3">The sequence shown here is derived from an EMBL/GenBank/DDBJ whole genome shotgun (WGS) entry which is preliminary data.</text>
</comment>
<name>A0A2T3J5P5_9GAMM</name>
<evidence type="ECO:0000313" key="3">
    <source>
        <dbReference type="EMBL" id="PSU41278.1"/>
    </source>
</evidence>
<organism evidence="3 4">
    <name type="scientific">Photobacterium frigidiphilum</name>
    <dbReference type="NCBI Taxonomy" id="264736"/>
    <lineage>
        <taxon>Bacteria</taxon>
        <taxon>Pseudomonadati</taxon>
        <taxon>Pseudomonadota</taxon>
        <taxon>Gammaproteobacteria</taxon>
        <taxon>Vibrionales</taxon>
        <taxon>Vibrionaceae</taxon>
        <taxon>Photobacterium</taxon>
    </lineage>
</organism>
<evidence type="ECO:0000256" key="1">
    <source>
        <dbReference type="SAM" id="Phobius"/>
    </source>
</evidence>
<proteinExistence type="predicted"/>
<keyword evidence="1" id="KW-0472">Membrane</keyword>
<dbReference type="Pfam" id="PF18153">
    <property type="entry name" value="Cap15_CD_rec"/>
    <property type="match status" value="1"/>
</dbReference>
<gene>
    <name evidence="3" type="ORF">C9J12_29700</name>
</gene>
<dbReference type="Proteomes" id="UP000240987">
    <property type="component" value="Unassembled WGS sequence"/>
</dbReference>
<dbReference type="EMBL" id="PYMJ01000090">
    <property type="protein sequence ID" value="PSU41278.1"/>
    <property type="molecule type" value="Genomic_DNA"/>
</dbReference>
<accession>A0A2T3J5P5</accession>
<dbReference type="OrthoDB" id="1430668at2"/>
<sequence>MRNVTIKSSLYLLVGLSAIAWFSLAYIGGLDLSKVKIFFGLVPKVVSIDLLVIAVFVKWGWKLKVFRGWLVPFPNLNGSWVGLIYSDWKNPETGETPPPIPVMLTVNQSFFHVSCMMRTSEMESYSYSEGFLIDPDRQIKNVAYSYTSKPRLSLNERSIPHDGTAVFQIIEQPKQKLIGRYWTERLTKGEIVLEYHSKELLEELPKDLGDHPVTEHENRR</sequence>
<evidence type="ECO:0000259" key="2">
    <source>
        <dbReference type="Pfam" id="PF18153"/>
    </source>
</evidence>
<feature type="transmembrane region" description="Helical" evidence="1">
    <location>
        <begin position="35"/>
        <end position="57"/>
    </location>
</feature>
<feature type="transmembrane region" description="Helical" evidence="1">
    <location>
        <begin position="9"/>
        <end position="29"/>
    </location>
</feature>